<reference evidence="2" key="1">
    <citation type="journal article" date="2019" name="PLoS Negl. Trop. Dis.">
        <title>Revisiting the worldwide diversity of Leptospira species in the environment.</title>
        <authorList>
            <person name="Vincent A.T."/>
            <person name="Schiettekatte O."/>
            <person name="Bourhy P."/>
            <person name="Veyrier F.J."/>
            <person name="Picardeau M."/>
        </authorList>
    </citation>
    <scope>NUCLEOTIDE SEQUENCE [LARGE SCALE GENOMIC DNA]</scope>
    <source>
        <strain evidence="2">201300427</strain>
    </source>
</reference>
<dbReference type="EMBL" id="RQHW01000032">
    <property type="protein sequence ID" value="TGN19284.1"/>
    <property type="molecule type" value="Genomic_DNA"/>
</dbReference>
<evidence type="ECO:0000313" key="3">
    <source>
        <dbReference type="Proteomes" id="UP000298058"/>
    </source>
</evidence>
<dbReference type="OrthoDB" id="332252at2"/>
<organism evidence="2 3">
    <name type="scientific">Leptospira idonii</name>
    <dbReference type="NCBI Taxonomy" id="1193500"/>
    <lineage>
        <taxon>Bacteria</taxon>
        <taxon>Pseudomonadati</taxon>
        <taxon>Spirochaetota</taxon>
        <taxon>Spirochaetia</taxon>
        <taxon>Leptospirales</taxon>
        <taxon>Leptospiraceae</taxon>
        <taxon>Leptospira</taxon>
    </lineage>
</organism>
<protein>
    <submittedName>
        <fullName evidence="2">Uncharacterized protein</fullName>
    </submittedName>
</protein>
<feature type="chain" id="PRO_5020752053" evidence="1">
    <location>
        <begin position="23"/>
        <end position="91"/>
    </location>
</feature>
<proteinExistence type="predicted"/>
<gene>
    <name evidence="2" type="ORF">EHS15_09280</name>
</gene>
<keyword evidence="3" id="KW-1185">Reference proteome</keyword>
<keyword evidence="1" id="KW-0732">Signal</keyword>
<dbReference type="Proteomes" id="UP000298058">
    <property type="component" value="Unassembled WGS sequence"/>
</dbReference>
<accession>A0A4R9LY55</accession>
<comment type="caution">
    <text evidence="2">The sequence shown here is derived from an EMBL/GenBank/DDBJ whole genome shotgun (WGS) entry which is preliminary data.</text>
</comment>
<dbReference type="RefSeq" id="WP_135760290.1">
    <property type="nucleotide sequence ID" value="NZ_RQHW01000032.1"/>
</dbReference>
<dbReference type="AlphaFoldDB" id="A0A4R9LY55"/>
<evidence type="ECO:0000256" key="1">
    <source>
        <dbReference type="SAM" id="SignalP"/>
    </source>
</evidence>
<feature type="signal peptide" evidence="1">
    <location>
        <begin position="1"/>
        <end position="22"/>
    </location>
</feature>
<name>A0A4R9LY55_9LEPT</name>
<evidence type="ECO:0000313" key="2">
    <source>
        <dbReference type="EMBL" id="TGN19284.1"/>
    </source>
</evidence>
<sequence length="91" mass="10132">MRRFLLSLFLLSLISSISPLLAECEPDDFACQIESKVESGEGTPALNPDKVDEKTHKQCQKIKESTKCEKKEGCYWDSTVKGGKCKGNGYN</sequence>